<evidence type="ECO:0000256" key="1">
    <source>
        <dbReference type="SAM" id="Phobius"/>
    </source>
</evidence>
<dbReference type="PROSITE" id="PS00409">
    <property type="entry name" value="PROKAR_NTER_METHYL"/>
    <property type="match status" value="1"/>
</dbReference>
<sequence>MMRTRGMTLLELMIAIAIVGMMVSLAVVGISKPLDGQREATATRELWSSALRARQRAIATNQPVRIVVEDNVLLPDGTRKRVARWERLTCDNDFDNNTCPRDACTGTTCRASPECCSETGPDIVIPDSMTATPVHGLCFLPGSARAVKSLDCMRGQLDNVAALTAAAPGNIQLNFSVKSGRPRSLLMVEPLTGLASLLDCDSVRATQAPVAECTAAPPPP</sequence>
<proteinExistence type="predicted"/>
<dbReference type="Pfam" id="PF07963">
    <property type="entry name" value="N_methyl"/>
    <property type="match status" value="1"/>
</dbReference>
<accession>A0ABY1BVQ7</accession>
<protein>
    <submittedName>
        <fullName evidence="2">Prepilin-type N-terminal cleavage/methylation domain-containing protein</fullName>
    </submittedName>
</protein>
<keyword evidence="1" id="KW-0472">Membrane</keyword>
<dbReference type="Proteomes" id="UP000183760">
    <property type="component" value="Unassembled WGS sequence"/>
</dbReference>
<evidence type="ECO:0000313" key="3">
    <source>
        <dbReference type="Proteomes" id="UP000183760"/>
    </source>
</evidence>
<organism evidence="2 3">
    <name type="scientific">Myxococcus fulvus</name>
    <dbReference type="NCBI Taxonomy" id="33"/>
    <lineage>
        <taxon>Bacteria</taxon>
        <taxon>Pseudomonadati</taxon>
        <taxon>Myxococcota</taxon>
        <taxon>Myxococcia</taxon>
        <taxon>Myxococcales</taxon>
        <taxon>Cystobacterineae</taxon>
        <taxon>Myxococcaceae</taxon>
        <taxon>Myxococcus</taxon>
    </lineage>
</organism>
<dbReference type="NCBIfam" id="TIGR02532">
    <property type="entry name" value="IV_pilin_GFxxxE"/>
    <property type="match status" value="1"/>
</dbReference>
<dbReference type="RefSeq" id="WP_074948458.1">
    <property type="nucleotide sequence ID" value="NZ_BJXR01000025.1"/>
</dbReference>
<keyword evidence="1" id="KW-0812">Transmembrane</keyword>
<dbReference type="EMBL" id="FOIB01000001">
    <property type="protein sequence ID" value="SES81662.1"/>
    <property type="molecule type" value="Genomic_DNA"/>
</dbReference>
<dbReference type="SUPFAM" id="SSF54523">
    <property type="entry name" value="Pili subunits"/>
    <property type="match status" value="1"/>
</dbReference>
<gene>
    <name evidence="2" type="ORF">SAMN05443572_101246</name>
</gene>
<feature type="transmembrane region" description="Helical" evidence="1">
    <location>
        <begin position="12"/>
        <end position="31"/>
    </location>
</feature>
<dbReference type="InterPro" id="IPR045584">
    <property type="entry name" value="Pilin-like"/>
</dbReference>
<dbReference type="Gene3D" id="3.30.700.10">
    <property type="entry name" value="Glycoprotein, Type 4 Pilin"/>
    <property type="match status" value="1"/>
</dbReference>
<comment type="caution">
    <text evidence="2">The sequence shown here is derived from an EMBL/GenBank/DDBJ whole genome shotgun (WGS) entry which is preliminary data.</text>
</comment>
<dbReference type="InterPro" id="IPR012902">
    <property type="entry name" value="N_methyl_site"/>
</dbReference>
<evidence type="ECO:0000313" key="2">
    <source>
        <dbReference type="EMBL" id="SES81662.1"/>
    </source>
</evidence>
<reference evidence="2 3" key="1">
    <citation type="submission" date="2016-10" db="EMBL/GenBank/DDBJ databases">
        <authorList>
            <person name="Varghese N."/>
            <person name="Submissions S."/>
        </authorList>
    </citation>
    <scope>NUCLEOTIDE SEQUENCE [LARGE SCALE GENOMIC DNA]</scope>
    <source>
        <strain evidence="2 3">DSM 16525</strain>
    </source>
</reference>
<keyword evidence="1" id="KW-1133">Transmembrane helix</keyword>
<name>A0ABY1BVQ7_MYXFU</name>
<keyword evidence="3" id="KW-1185">Reference proteome</keyword>